<evidence type="ECO:0000259" key="6">
    <source>
        <dbReference type="Pfam" id="PF23598"/>
    </source>
</evidence>
<evidence type="ECO:0000259" key="5">
    <source>
        <dbReference type="Pfam" id="PF18052"/>
    </source>
</evidence>
<dbReference type="Pfam" id="PF18052">
    <property type="entry name" value="Rx_N"/>
    <property type="match status" value="1"/>
</dbReference>
<evidence type="ECO:0000313" key="7">
    <source>
        <dbReference type="EMBL" id="KAF4388396.1"/>
    </source>
</evidence>
<sequence>MGGIGKTTLARNAYNDAEIKTIFEDKMIWVCVPDPFDIGRIANETIKQLTRQTPAVISLELQLLIDEKKFVNLTVVVTMQNEEVAKMIGDTNKICMDKLAEEDCWLLLREIALSNRMEQLALVIRQYGEKKVKLVMGVDGGVENLEANLIAIKAVLTDAEMRRWNEEAVKLWLEDLKDVSYDMDSVLDEWNTTILMSELDQGGNRAESSTSQITKTKVWCSILFSCFNCTKLSPPVIIYRHHIAEEIQSLNQKLGRINDRKNMFGFRSNTIGDTIELRRPDFTTSFLDVPRVDLDIRHLNLIYVSSSVTPTFSNLKKKNLHTLMVTCDSMLTGSNNSLSSCMFPYDLLDLKRLKTLILKGESMKIPVSIGDLIHLRYFSIRSYDIIDVPPTIGNLFNLQTLKFYCCITELPEEVGELMNLRHLHLIKGCTKSLPKSIWALTRLQTLDIGGSIKVGVLGDIRILNNLCIIRLEGLGKEEHKEEAKEAQLLNKKALVHLHLKFDKDSSVMDTHEIVLDSLQPHHENLKSLRIEEYCGLLISPSWMLSLTNLRNLDLYGCFNCITLPPLGKLPCLESLCIDSFPGLKKIGSEFLGEEKDSKSLFPKLEKFEINFADSLEEWVGVAGWTVNGPLKIMPCLESLEMSFCGLLRTLPDFLRSTPLKNLVVAQCDILEKSCEMEKIRHLRIRRIKERVGPKLKQFCLLSCE</sequence>
<dbReference type="PANTHER" id="PTHR47186:SF30">
    <property type="entry name" value="EF-HAND DOMAIN-CONTAINING PROTEIN"/>
    <property type="match status" value="1"/>
</dbReference>
<reference evidence="7 8" key="1">
    <citation type="journal article" date="2020" name="bioRxiv">
        <title>Sequence and annotation of 42 cannabis genomes reveals extensive copy number variation in cannabinoid synthesis and pathogen resistance genes.</title>
        <authorList>
            <person name="Mckernan K.J."/>
            <person name="Helbert Y."/>
            <person name="Kane L.T."/>
            <person name="Ebling H."/>
            <person name="Zhang L."/>
            <person name="Liu B."/>
            <person name="Eaton Z."/>
            <person name="Mclaughlin S."/>
            <person name="Kingan S."/>
            <person name="Baybayan P."/>
            <person name="Concepcion G."/>
            <person name="Jordan M."/>
            <person name="Riva A."/>
            <person name="Barbazuk W."/>
            <person name="Harkins T."/>
        </authorList>
    </citation>
    <scope>NUCLEOTIDE SEQUENCE [LARGE SCALE GENOMIC DNA]</scope>
    <source>
        <strain evidence="8">cv. Jamaican Lion 4</strain>
        <tissue evidence="7">Leaf</tissue>
    </source>
</reference>
<evidence type="ECO:0000256" key="2">
    <source>
        <dbReference type="ARBA" id="ARBA00022741"/>
    </source>
</evidence>
<evidence type="ECO:0000256" key="1">
    <source>
        <dbReference type="ARBA" id="ARBA00022737"/>
    </source>
</evidence>
<accession>A0A7J6GZM5</accession>
<keyword evidence="3" id="KW-0611">Plant defense</keyword>
<proteinExistence type="predicted"/>
<dbReference type="GO" id="GO:0051707">
    <property type="term" value="P:response to other organism"/>
    <property type="evidence" value="ECO:0007669"/>
    <property type="project" value="UniProtKB-ARBA"/>
</dbReference>
<keyword evidence="1" id="KW-0677">Repeat</keyword>
<dbReference type="Gene3D" id="1.20.5.4130">
    <property type="match status" value="1"/>
</dbReference>
<dbReference type="PANTHER" id="PTHR47186">
    <property type="entry name" value="LEUCINE-RICH REPEAT-CONTAINING PROTEIN 57"/>
    <property type="match status" value="1"/>
</dbReference>
<dbReference type="InterPro" id="IPR032675">
    <property type="entry name" value="LRR_dom_sf"/>
</dbReference>
<gene>
    <name evidence="7" type="ORF">G4B88_013233</name>
</gene>
<evidence type="ECO:0000259" key="4">
    <source>
        <dbReference type="Pfam" id="PF00931"/>
    </source>
</evidence>
<evidence type="ECO:0000313" key="8">
    <source>
        <dbReference type="Proteomes" id="UP000583929"/>
    </source>
</evidence>
<feature type="domain" description="Disease resistance N-terminal" evidence="5">
    <location>
        <begin position="129"/>
        <end position="198"/>
    </location>
</feature>
<name>A0A7J6GZM5_CANSA</name>
<organism evidence="7 8">
    <name type="scientific">Cannabis sativa</name>
    <name type="common">Hemp</name>
    <name type="synonym">Marijuana</name>
    <dbReference type="NCBI Taxonomy" id="3483"/>
    <lineage>
        <taxon>Eukaryota</taxon>
        <taxon>Viridiplantae</taxon>
        <taxon>Streptophyta</taxon>
        <taxon>Embryophyta</taxon>
        <taxon>Tracheophyta</taxon>
        <taxon>Spermatophyta</taxon>
        <taxon>Magnoliopsida</taxon>
        <taxon>eudicotyledons</taxon>
        <taxon>Gunneridae</taxon>
        <taxon>Pentapetalae</taxon>
        <taxon>rosids</taxon>
        <taxon>fabids</taxon>
        <taxon>Rosales</taxon>
        <taxon>Cannabaceae</taxon>
        <taxon>Cannabis</taxon>
    </lineage>
</organism>
<protein>
    <recommendedName>
        <fullName evidence="9">NB-ARC domain-containing protein</fullName>
    </recommendedName>
</protein>
<dbReference type="InterPro" id="IPR027417">
    <property type="entry name" value="P-loop_NTPase"/>
</dbReference>
<dbReference type="GO" id="GO:0006952">
    <property type="term" value="P:defense response"/>
    <property type="evidence" value="ECO:0007669"/>
    <property type="project" value="UniProtKB-KW"/>
</dbReference>
<comment type="caution">
    <text evidence="7">The sequence shown here is derived from an EMBL/GenBank/DDBJ whole genome shotgun (WGS) entry which is preliminary data.</text>
</comment>
<dbReference type="Gene3D" id="3.80.10.10">
    <property type="entry name" value="Ribonuclease Inhibitor"/>
    <property type="match status" value="2"/>
</dbReference>
<keyword evidence="2" id="KW-0547">Nucleotide-binding</keyword>
<dbReference type="InterPro" id="IPR002182">
    <property type="entry name" value="NB-ARC"/>
</dbReference>
<dbReference type="EMBL" id="JAATIQ010000074">
    <property type="protein sequence ID" value="KAF4388396.1"/>
    <property type="molecule type" value="Genomic_DNA"/>
</dbReference>
<dbReference type="GO" id="GO:0043531">
    <property type="term" value="F:ADP binding"/>
    <property type="evidence" value="ECO:0007669"/>
    <property type="project" value="InterPro"/>
</dbReference>
<dbReference type="InterPro" id="IPR041118">
    <property type="entry name" value="Rx_N"/>
</dbReference>
<dbReference type="Proteomes" id="UP000583929">
    <property type="component" value="Unassembled WGS sequence"/>
</dbReference>
<dbReference type="SUPFAM" id="SSF52058">
    <property type="entry name" value="L domain-like"/>
    <property type="match status" value="1"/>
</dbReference>
<dbReference type="AlphaFoldDB" id="A0A7J6GZM5"/>
<dbReference type="SUPFAM" id="SSF52540">
    <property type="entry name" value="P-loop containing nucleoside triphosphate hydrolases"/>
    <property type="match status" value="1"/>
</dbReference>
<dbReference type="Pfam" id="PF23598">
    <property type="entry name" value="LRR_14"/>
    <property type="match status" value="1"/>
</dbReference>
<evidence type="ECO:0008006" key="9">
    <source>
        <dbReference type="Google" id="ProtNLM"/>
    </source>
</evidence>
<evidence type="ECO:0000256" key="3">
    <source>
        <dbReference type="ARBA" id="ARBA00022821"/>
    </source>
</evidence>
<dbReference type="InterPro" id="IPR055414">
    <property type="entry name" value="LRR_R13L4/SHOC2-like"/>
</dbReference>
<dbReference type="Pfam" id="PF00931">
    <property type="entry name" value="NB-ARC"/>
    <property type="match status" value="1"/>
</dbReference>
<dbReference type="Gene3D" id="3.40.50.300">
    <property type="entry name" value="P-loop containing nucleotide triphosphate hydrolases"/>
    <property type="match status" value="1"/>
</dbReference>
<feature type="domain" description="Disease resistance R13L4/SHOC-2-like LRR" evidence="6">
    <location>
        <begin position="368"/>
        <end position="643"/>
    </location>
</feature>
<keyword evidence="8" id="KW-1185">Reference proteome</keyword>
<feature type="domain" description="NB-ARC" evidence="4">
    <location>
        <begin position="1"/>
        <end position="52"/>
    </location>
</feature>